<dbReference type="GO" id="GO:0005829">
    <property type="term" value="C:cytosol"/>
    <property type="evidence" value="ECO:0007669"/>
    <property type="project" value="TreeGrafter"/>
</dbReference>
<reference evidence="7" key="1">
    <citation type="submission" date="2016-11" db="EMBL/GenBank/DDBJ databases">
        <authorList>
            <person name="Varghese N."/>
            <person name="Submissions S."/>
        </authorList>
    </citation>
    <scope>NUCLEOTIDE SEQUENCE [LARGE SCALE GENOMIC DNA]</scope>
    <source>
        <strain evidence="7">DSM 18802</strain>
    </source>
</reference>
<evidence type="ECO:0000313" key="7">
    <source>
        <dbReference type="Proteomes" id="UP000184375"/>
    </source>
</evidence>
<evidence type="ECO:0000256" key="2">
    <source>
        <dbReference type="ARBA" id="ARBA00023125"/>
    </source>
</evidence>
<dbReference type="SMART" id="SM00419">
    <property type="entry name" value="HTH_CRP"/>
    <property type="match status" value="1"/>
</dbReference>
<dbReference type="GO" id="GO:0016301">
    <property type="term" value="F:kinase activity"/>
    <property type="evidence" value="ECO:0007669"/>
    <property type="project" value="UniProtKB-KW"/>
</dbReference>
<organism evidence="6 7">
    <name type="scientific">Caldanaerovirga acetigignens</name>
    <dbReference type="NCBI Taxonomy" id="447595"/>
    <lineage>
        <taxon>Bacteria</taxon>
        <taxon>Bacillati</taxon>
        <taxon>Bacillota</taxon>
        <taxon>Clostridia</taxon>
        <taxon>Thermosediminibacterales</taxon>
        <taxon>Thermosediminibacteraceae</taxon>
        <taxon>Caldanaerovirga</taxon>
    </lineage>
</organism>
<dbReference type="PANTHER" id="PTHR24567:SF26">
    <property type="entry name" value="REGULATORY PROTEIN YEIL"/>
    <property type="match status" value="1"/>
</dbReference>
<dbReference type="InterPro" id="IPR036390">
    <property type="entry name" value="WH_DNA-bd_sf"/>
</dbReference>
<dbReference type="SUPFAM" id="SSF51206">
    <property type="entry name" value="cAMP-binding domain-like"/>
    <property type="match status" value="1"/>
</dbReference>
<evidence type="ECO:0000256" key="1">
    <source>
        <dbReference type="ARBA" id="ARBA00023015"/>
    </source>
</evidence>
<dbReference type="Proteomes" id="UP000184375">
    <property type="component" value="Unassembled WGS sequence"/>
</dbReference>
<dbReference type="InterPro" id="IPR050397">
    <property type="entry name" value="Env_Response_Regulators"/>
</dbReference>
<dbReference type="AlphaFoldDB" id="A0A1M7LY59"/>
<dbReference type="InterPro" id="IPR018490">
    <property type="entry name" value="cNMP-bd_dom_sf"/>
</dbReference>
<keyword evidence="1" id="KW-0805">Transcription regulation</keyword>
<dbReference type="OrthoDB" id="8254501at2"/>
<dbReference type="GO" id="GO:0003677">
    <property type="term" value="F:DNA binding"/>
    <property type="evidence" value="ECO:0007669"/>
    <property type="project" value="UniProtKB-KW"/>
</dbReference>
<keyword evidence="6" id="KW-0418">Kinase</keyword>
<dbReference type="PROSITE" id="PS51063">
    <property type="entry name" value="HTH_CRP_2"/>
    <property type="match status" value="1"/>
</dbReference>
<dbReference type="PROSITE" id="PS50042">
    <property type="entry name" value="CNMP_BINDING_3"/>
    <property type="match status" value="1"/>
</dbReference>
<accession>A0A1M7LY59</accession>
<gene>
    <name evidence="6" type="ORF">SAMN05660826_02068</name>
</gene>
<dbReference type="InterPro" id="IPR000595">
    <property type="entry name" value="cNMP-bd_dom"/>
</dbReference>
<dbReference type="CDD" id="cd00038">
    <property type="entry name" value="CAP_ED"/>
    <property type="match status" value="1"/>
</dbReference>
<dbReference type="Pfam" id="PF13545">
    <property type="entry name" value="HTH_Crp_2"/>
    <property type="match status" value="1"/>
</dbReference>
<dbReference type="GO" id="GO:0003700">
    <property type="term" value="F:DNA-binding transcription factor activity"/>
    <property type="evidence" value="ECO:0007669"/>
    <property type="project" value="TreeGrafter"/>
</dbReference>
<feature type="domain" description="HTH crp-type" evidence="5">
    <location>
        <begin position="145"/>
        <end position="218"/>
    </location>
</feature>
<keyword evidence="7" id="KW-1185">Reference proteome</keyword>
<keyword evidence="3" id="KW-0804">Transcription</keyword>
<dbReference type="SUPFAM" id="SSF46785">
    <property type="entry name" value="Winged helix' DNA-binding domain"/>
    <property type="match status" value="1"/>
</dbReference>
<keyword evidence="6" id="KW-0808">Transferase</keyword>
<dbReference type="STRING" id="447595.SAMN05660826_02068"/>
<dbReference type="InterPro" id="IPR036388">
    <property type="entry name" value="WH-like_DNA-bd_sf"/>
</dbReference>
<dbReference type="InterPro" id="IPR012318">
    <property type="entry name" value="HTH_CRP"/>
</dbReference>
<dbReference type="PRINTS" id="PR00034">
    <property type="entry name" value="HTHCRP"/>
</dbReference>
<proteinExistence type="predicted"/>
<keyword evidence="2" id="KW-0238">DNA-binding</keyword>
<name>A0A1M7LY59_9FIRM</name>
<dbReference type="Gene3D" id="2.60.120.10">
    <property type="entry name" value="Jelly Rolls"/>
    <property type="match status" value="1"/>
</dbReference>
<feature type="domain" description="Cyclic nucleotide-binding" evidence="4">
    <location>
        <begin position="38"/>
        <end position="131"/>
    </location>
</feature>
<dbReference type="InterPro" id="IPR014710">
    <property type="entry name" value="RmlC-like_jellyroll"/>
</dbReference>
<protein>
    <submittedName>
        <fullName evidence="6">cAMP-binding domain of CRP or a regulatory subunit of cAMP-dependent protein kinases</fullName>
    </submittedName>
</protein>
<dbReference type="Gene3D" id="1.10.10.10">
    <property type="entry name" value="Winged helix-like DNA-binding domain superfamily/Winged helix DNA-binding domain"/>
    <property type="match status" value="1"/>
</dbReference>
<dbReference type="PANTHER" id="PTHR24567">
    <property type="entry name" value="CRP FAMILY TRANSCRIPTIONAL REGULATORY PROTEIN"/>
    <property type="match status" value="1"/>
</dbReference>
<dbReference type="EMBL" id="FRCR01000015">
    <property type="protein sequence ID" value="SHM82767.1"/>
    <property type="molecule type" value="Genomic_DNA"/>
</dbReference>
<dbReference type="Pfam" id="PF00027">
    <property type="entry name" value="cNMP_binding"/>
    <property type="match status" value="1"/>
</dbReference>
<evidence type="ECO:0000259" key="5">
    <source>
        <dbReference type="PROSITE" id="PS51063"/>
    </source>
</evidence>
<evidence type="ECO:0000313" key="6">
    <source>
        <dbReference type="EMBL" id="SHM82767.1"/>
    </source>
</evidence>
<evidence type="ECO:0000259" key="4">
    <source>
        <dbReference type="PROSITE" id="PS50042"/>
    </source>
</evidence>
<dbReference type="RefSeq" id="WP_073258174.1">
    <property type="nucleotide sequence ID" value="NZ_FRCR01000015.1"/>
</dbReference>
<evidence type="ECO:0000256" key="3">
    <source>
        <dbReference type="ARBA" id="ARBA00023163"/>
    </source>
</evidence>
<sequence length="225" mass="26207">MRDYYEKIFDIKRQEKMRSFFLDLAKQGSKKFYKKGEIIKINSSEAYIAIVTKGRVKQSVFGYNGREKILYFLQPGEIFGEFAYLGGGEDMIEGQAMEHSEISVLFEKDLERILKSNPEAYKYITHSMCRKFRILMMQLYDLLFKDSLGKLCDVLLRLCCQQNKVLDDGRIIDLPLTHENIAQLIGCDRVTVTKCLNKLKKEGIIEVSQKKIMIKQIEKLEEFVG</sequence>